<organism evidence="3 4">
    <name type="scientific">Pseudoduganella lurida</name>
    <dbReference type="NCBI Taxonomy" id="1036180"/>
    <lineage>
        <taxon>Bacteria</taxon>
        <taxon>Pseudomonadati</taxon>
        <taxon>Pseudomonadota</taxon>
        <taxon>Betaproteobacteria</taxon>
        <taxon>Burkholderiales</taxon>
        <taxon>Oxalobacteraceae</taxon>
        <taxon>Telluria group</taxon>
        <taxon>Pseudoduganella</taxon>
    </lineage>
</organism>
<keyword evidence="2" id="KW-1133">Transmembrane helix</keyword>
<dbReference type="GO" id="GO:0019534">
    <property type="term" value="F:toxin transmembrane transporter activity"/>
    <property type="evidence" value="ECO:0007669"/>
    <property type="project" value="InterPro"/>
</dbReference>
<dbReference type="InterPro" id="IPR014161">
    <property type="entry name" value="Tol-Pal_TolA"/>
</dbReference>
<evidence type="ECO:0000313" key="4">
    <source>
        <dbReference type="Proteomes" id="UP000318431"/>
    </source>
</evidence>
<dbReference type="Pfam" id="PF13103">
    <property type="entry name" value="TonB_2"/>
    <property type="match status" value="1"/>
</dbReference>
<comment type="caution">
    <text evidence="3">The sequence shown here is derived from an EMBL/GenBank/DDBJ whole genome shotgun (WGS) entry which is preliminary data.</text>
</comment>
<name>A0A562RPC8_9BURK</name>
<dbReference type="OrthoDB" id="5298892at2"/>
<keyword evidence="2" id="KW-0472">Membrane</keyword>
<feature type="transmembrane region" description="Helical" evidence="2">
    <location>
        <begin position="21"/>
        <end position="40"/>
    </location>
</feature>
<protein>
    <submittedName>
        <fullName evidence="3">Colicin import membrane protein</fullName>
    </submittedName>
</protein>
<accession>A0A562RPC8</accession>
<keyword evidence="2" id="KW-0812">Transmembrane</keyword>
<dbReference type="EMBL" id="VLLB01000001">
    <property type="protein sequence ID" value="TWI70216.1"/>
    <property type="molecule type" value="Genomic_DNA"/>
</dbReference>
<evidence type="ECO:0000313" key="3">
    <source>
        <dbReference type="EMBL" id="TWI70216.1"/>
    </source>
</evidence>
<dbReference type="AlphaFoldDB" id="A0A562RPC8"/>
<evidence type="ECO:0000256" key="2">
    <source>
        <dbReference type="SAM" id="Phobius"/>
    </source>
</evidence>
<feature type="compositionally biased region" description="Pro residues" evidence="1">
    <location>
        <begin position="87"/>
        <end position="104"/>
    </location>
</feature>
<feature type="compositionally biased region" description="Low complexity" evidence="1">
    <location>
        <begin position="60"/>
        <end position="75"/>
    </location>
</feature>
<feature type="region of interest" description="Disordered" evidence="1">
    <location>
        <begin position="59"/>
        <end position="243"/>
    </location>
</feature>
<keyword evidence="4" id="KW-1185">Reference proteome</keyword>
<evidence type="ECO:0000256" key="1">
    <source>
        <dbReference type="SAM" id="MobiDB-lite"/>
    </source>
</evidence>
<dbReference type="Gene3D" id="3.30.1150.10">
    <property type="match status" value="1"/>
</dbReference>
<dbReference type="Proteomes" id="UP000318431">
    <property type="component" value="Unassembled WGS sequence"/>
</dbReference>
<dbReference type="RefSeq" id="WP_145647896.1">
    <property type="nucleotide sequence ID" value="NZ_VLLB01000001.1"/>
</dbReference>
<dbReference type="GO" id="GO:0016020">
    <property type="term" value="C:membrane"/>
    <property type="evidence" value="ECO:0007669"/>
    <property type="project" value="InterPro"/>
</dbReference>
<feature type="compositionally biased region" description="Basic and acidic residues" evidence="1">
    <location>
        <begin position="109"/>
        <end position="225"/>
    </location>
</feature>
<dbReference type="SUPFAM" id="SSF74653">
    <property type="entry name" value="TolA/TonB C-terminal domain"/>
    <property type="match status" value="1"/>
</dbReference>
<reference evidence="3 4" key="1">
    <citation type="journal article" date="2015" name="Stand. Genomic Sci.">
        <title>Genomic Encyclopedia of Bacterial and Archaeal Type Strains, Phase III: the genomes of soil and plant-associated and newly described type strains.</title>
        <authorList>
            <person name="Whitman W.B."/>
            <person name="Woyke T."/>
            <person name="Klenk H.P."/>
            <person name="Zhou Y."/>
            <person name="Lilburn T.G."/>
            <person name="Beck B.J."/>
            <person name="De Vos P."/>
            <person name="Vandamme P."/>
            <person name="Eisen J.A."/>
            <person name="Garrity G."/>
            <person name="Hugenholtz P."/>
            <person name="Kyrpides N.C."/>
        </authorList>
    </citation>
    <scope>NUCLEOTIDE SEQUENCE [LARGE SCALE GENOMIC DNA]</scope>
    <source>
        <strain evidence="3 4">CGMCC 1.10822</strain>
    </source>
</reference>
<gene>
    <name evidence="3" type="ORF">IP91_01298</name>
</gene>
<dbReference type="NCBIfam" id="TIGR02794">
    <property type="entry name" value="tolA_full"/>
    <property type="match status" value="1"/>
</dbReference>
<sequence>MTEASRGGPYRVPRRENGWRAFAFAVATHALLFVFLWGGINWQNTQPVAVEAEVWDLTTQQAAPPESQPEPQKTAPEPEPEPEPEPVRAPPPPPPPTPAPPEKVAPPKVDPEIALKKEREKKKEEEKRVAAEKAEEKRKQKAEDDRKLAEQKKLDEKKKREEEAKERKLAEEKAEKQKEKEEELAEKKKAEEDKKKLAAKEASKKAAEKASADKLAKQRADEMRRIMGAAGGSSGTAEKSTAPRMDSGYVAAITAKIKSNIAYSGGDAPGNPRAEFKITQLPTGEIVSVRKVKSSGIPAYDTAVENAIAKSSPLPKKKDGTVERDINAGFNLKDLP</sequence>
<proteinExistence type="predicted"/>
<dbReference type="GO" id="GO:0043213">
    <property type="term" value="P:bacteriocin transport"/>
    <property type="evidence" value="ECO:0007669"/>
    <property type="project" value="InterPro"/>
</dbReference>